<evidence type="ECO:0000313" key="2">
    <source>
        <dbReference type="EMBL" id="RNA09083.1"/>
    </source>
</evidence>
<gene>
    <name evidence="2" type="ORF">BpHYR1_036425</name>
</gene>
<reference evidence="2 3" key="1">
    <citation type="journal article" date="2018" name="Sci. Rep.">
        <title>Genomic signatures of local adaptation to the degree of environmental predictability in rotifers.</title>
        <authorList>
            <person name="Franch-Gras L."/>
            <person name="Hahn C."/>
            <person name="Garcia-Roger E.M."/>
            <person name="Carmona M.J."/>
            <person name="Serra M."/>
            <person name="Gomez A."/>
        </authorList>
    </citation>
    <scope>NUCLEOTIDE SEQUENCE [LARGE SCALE GENOMIC DNA]</scope>
    <source>
        <strain evidence="2">HYR1</strain>
    </source>
</reference>
<evidence type="ECO:0000256" key="1">
    <source>
        <dbReference type="SAM" id="Phobius"/>
    </source>
</evidence>
<dbReference type="AlphaFoldDB" id="A0A3M7QCR0"/>
<accession>A0A3M7QCR0</accession>
<comment type="caution">
    <text evidence="2">The sequence shown here is derived from an EMBL/GenBank/DDBJ whole genome shotgun (WGS) entry which is preliminary data.</text>
</comment>
<evidence type="ECO:0000313" key="3">
    <source>
        <dbReference type="Proteomes" id="UP000276133"/>
    </source>
</evidence>
<name>A0A3M7QCR0_BRAPC</name>
<organism evidence="2 3">
    <name type="scientific">Brachionus plicatilis</name>
    <name type="common">Marine rotifer</name>
    <name type="synonym">Brachionus muelleri</name>
    <dbReference type="NCBI Taxonomy" id="10195"/>
    <lineage>
        <taxon>Eukaryota</taxon>
        <taxon>Metazoa</taxon>
        <taxon>Spiralia</taxon>
        <taxon>Gnathifera</taxon>
        <taxon>Rotifera</taxon>
        <taxon>Eurotatoria</taxon>
        <taxon>Monogononta</taxon>
        <taxon>Pseudotrocha</taxon>
        <taxon>Ploima</taxon>
        <taxon>Brachionidae</taxon>
        <taxon>Brachionus</taxon>
    </lineage>
</organism>
<dbReference type="EMBL" id="REGN01006548">
    <property type="protein sequence ID" value="RNA09083.1"/>
    <property type="molecule type" value="Genomic_DNA"/>
</dbReference>
<dbReference type="Proteomes" id="UP000276133">
    <property type="component" value="Unassembled WGS sequence"/>
</dbReference>
<protein>
    <submittedName>
        <fullName evidence="2">Uncharacterized protein</fullName>
    </submittedName>
</protein>
<proteinExistence type="predicted"/>
<keyword evidence="1" id="KW-0812">Transmembrane</keyword>
<sequence>MNILKLLNHFEHQKLVINFKLPKCLINLLDQNQWSKNQSLKKDIFQLQPFIKKSRYKLKCLGRKKIEHLIQKKRFIRKHFKKDTDNNLYLLIFVGHFFLFWNVGGKNSNTFLE</sequence>
<keyword evidence="1" id="KW-0472">Membrane</keyword>
<keyword evidence="3" id="KW-1185">Reference proteome</keyword>
<feature type="transmembrane region" description="Helical" evidence="1">
    <location>
        <begin position="87"/>
        <end position="104"/>
    </location>
</feature>
<keyword evidence="1" id="KW-1133">Transmembrane helix</keyword>